<feature type="non-terminal residue" evidence="1">
    <location>
        <position position="49"/>
    </location>
</feature>
<comment type="caution">
    <text evidence="1">The sequence shown here is derived from an EMBL/GenBank/DDBJ whole genome shotgun (WGS) entry which is preliminary data.</text>
</comment>
<dbReference type="AlphaFoldDB" id="X1R451"/>
<dbReference type="EMBL" id="BARV01035565">
    <property type="protein sequence ID" value="GAI57900.1"/>
    <property type="molecule type" value="Genomic_DNA"/>
</dbReference>
<gene>
    <name evidence="1" type="ORF">S06H3_55469</name>
</gene>
<proteinExistence type="predicted"/>
<evidence type="ECO:0008006" key="2">
    <source>
        <dbReference type="Google" id="ProtNLM"/>
    </source>
</evidence>
<organism evidence="1">
    <name type="scientific">marine sediment metagenome</name>
    <dbReference type="NCBI Taxonomy" id="412755"/>
    <lineage>
        <taxon>unclassified sequences</taxon>
        <taxon>metagenomes</taxon>
        <taxon>ecological metagenomes</taxon>
    </lineage>
</organism>
<reference evidence="1" key="1">
    <citation type="journal article" date="2014" name="Front. Microbiol.">
        <title>High frequency of phylogenetically diverse reductive dehalogenase-homologous genes in deep subseafloor sedimentary metagenomes.</title>
        <authorList>
            <person name="Kawai M."/>
            <person name="Futagami T."/>
            <person name="Toyoda A."/>
            <person name="Takaki Y."/>
            <person name="Nishi S."/>
            <person name="Hori S."/>
            <person name="Arai W."/>
            <person name="Tsubouchi T."/>
            <person name="Morono Y."/>
            <person name="Uchiyama I."/>
            <person name="Ito T."/>
            <person name="Fujiyama A."/>
            <person name="Inagaki F."/>
            <person name="Takami H."/>
        </authorList>
    </citation>
    <scope>NUCLEOTIDE SEQUENCE</scope>
    <source>
        <strain evidence="1">Expedition CK06-06</strain>
    </source>
</reference>
<accession>X1R451</accession>
<protein>
    <recommendedName>
        <fullName evidence="2">ATPase AAA-type core domain-containing protein</fullName>
    </recommendedName>
</protein>
<name>X1R451_9ZZZZ</name>
<evidence type="ECO:0000313" key="1">
    <source>
        <dbReference type="EMBL" id="GAI57900.1"/>
    </source>
</evidence>
<sequence length="49" mass="5444">MKEPFAKFIESELGSGFLLIACGLPGTWKSETTEELARIKGYPLLRSDL</sequence>